<dbReference type="RefSeq" id="WP_089368093.1">
    <property type="nucleotide sequence ID" value="NZ_BJXZ01000002.1"/>
</dbReference>
<dbReference type="EMBL" id="CP011036">
    <property type="protein sequence ID" value="ASM53700.1"/>
    <property type="molecule type" value="Genomic_DNA"/>
</dbReference>
<gene>
    <name evidence="2" type="ORF">PNIG_a1552</name>
</gene>
<evidence type="ECO:0000313" key="2">
    <source>
        <dbReference type="EMBL" id="ASM53700.1"/>
    </source>
</evidence>
<feature type="compositionally biased region" description="Basic and acidic residues" evidence="1">
    <location>
        <begin position="24"/>
        <end position="33"/>
    </location>
</feature>
<organism evidence="2 3">
    <name type="scientific">Pseudoalteromonas nigrifaciens</name>
    <dbReference type="NCBI Taxonomy" id="28109"/>
    <lineage>
        <taxon>Bacteria</taxon>
        <taxon>Pseudomonadati</taxon>
        <taxon>Pseudomonadota</taxon>
        <taxon>Gammaproteobacteria</taxon>
        <taxon>Alteromonadales</taxon>
        <taxon>Pseudoalteromonadaceae</taxon>
        <taxon>Pseudoalteromonas</taxon>
    </lineage>
</organism>
<accession>A0AAC9UFU5</accession>
<dbReference type="KEGG" id="png:PNIG_a1552"/>
<feature type="compositionally biased region" description="Polar residues" evidence="1">
    <location>
        <begin position="1"/>
        <end position="22"/>
    </location>
</feature>
<feature type="region of interest" description="Disordered" evidence="1">
    <location>
        <begin position="1"/>
        <end position="48"/>
    </location>
</feature>
<protein>
    <recommendedName>
        <fullName evidence="4">Bacteriocin</fullName>
    </recommendedName>
</protein>
<sequence length="85" mass="8539">MSYSIMQSGQSTKGKATDSLKTLSDMEQKRDMTNEGIKQQKKSSQISATGTGAMAGWMVGAQAGSVGGPWGAAIGAAIGLAAGSL</sequence>
<reference evidence="2 3" key="1">
    <citation type="submission" date="2015-03" db="EMBL/GenBank/DDBJ databases">
        <authorList>
            <person name="Xie B.-B."/>
            <person name="Rong J.-C."/>
            <person name="Qin Q.-L."/>
            <person name="Zhang Y.-Z."/>
        </authorList>
    </citation>
    <scope>NUCLEOTIDE SEQUENCE [LARGE SCALE GENOMIC DNA]</scope>
    <source>
        <strain evidence="2 3">KMM 661</strain>
    </source>
</reference>
<keyword evidence="3" id="KW-1185">Reference proteome</keyword>
<proteinExistence type="predicted"/>
<dbReference type="Proteomes" id="UP000198329">
    <property type="component" value="Chromosome I"/>
</dbReference>
<evidence type="ECO:0008006" key="4">
    <source>
        <dbReference type="Google" id="ProtNLM"/>
    </source>
</evidence>
<name>A0AAC9UFU5_9GAMM</name>
<dbReference type="GeneID" id="300941368"/>
<evidence type="ECO:0000313" key="3">
    <source>
        <dbReference type="Proteomes" id="UP000198329"/>
    </source>
</evidence>
<evidence type="ECO:0000256" key="1">
    <source>
        <dbReference type="SAM" id="MobiDB-lite"/>
    </source>
</evidence>
<dbReference type="AlphaFoldDB" id="A0AAC9UFU5"/>